<evidence type="ECO:0000256" key="1">
    <source>
        <dbReference type="ARBA" id="ARBA00023002"/>
    </source>
</evidence>
<evidence type="ECO:0000256" key="2">
    <source>
        <dbReference type="SAM" id="MobiDB-lite"/>
    </source>
</evidence>
<dbReference type="InterPro" id="IPR002347">
    <property type="entry name" value="SDR_fam"/>
</dbReference>
<accession>A0A7R9WJQ3</accession>
<proteinExistence type="predicted"/>
<evidence type="ECO:0000256" key="3">
    <source>
        <dbReference type="SAM" id="Phobius"/>
    </source>
</evidence>
<dbReference type="AlphaFoldDB" id="A0A7R9WJQ3"/>
<dbReference type="Gene3D" id="3.40.50.720">
    <property type="entry name" value="NAD(P)-binding Rossmann-like Domain"/>
    <property type="match status" value="1"/>
</dbReference>
<feature type="transmembrane region" description="Helical" evidence="3">
    <location>
        <begin position="30"/>
        <end position="50"/>
    </location>
</feature>
<dbReference type="GO" id="GO:0016491">
    <property type="term" value="F:oxidoreductase activity"/>
    <property type="evidence" value="ECO:0007669"/>
    <property type="project" value="UniProtKB-KW"/>
</dbReference>
<dbReference type="CDD" id="cd05327">
    <property type="entry name" value="retinol-DH_like_SDR_c_like"/>
    <property type="match status" value="1"/>
</dbReference>
<dbReference type="Pfam" id="PF00106">
    <property type="entry name" value="adh_short"/>
    <property type="match status" value="1"/>
</dbReference>
<dbReference type="InterPro" id="IPR036291">
    <property type="entry name" value="NAD(P)-bd_dom_sf"/>
</dbReference>
<dbReference type="SUPFAM" id="SSF51735">
    <property type="entry name" value="NAD(P)-binding Rossmann-fold domains"/>
    <property type="match status" value="1"/>
</dbReference>
<keyword evidence="3" id="KW-0812">Transmembrane</keyword>
<evidence type="ECO:0000313" key="4">
    <source>
        <dbReference type="EMBL" id="CAD8326723.1"/>
    </source>
</evidence>
<feature type="compositionally biased region" description="Low complexity" evidence="2">
    <location>
        <begin position="13"/>
        <end position="22"/>
    </location>
</feature>
<feature type="compositionally biased region" description="Basic and acidic residues" evidence="2">
    <location>
        <begin position="1"/>
        <end position="11"/>
    </location>
</feature>
<reference evidence="4" key="1">
    <citation type="submission" date="2021-01" db="EMBL/GenBank/DDBJ databases">
        <authorList>
            <person name="Corre E."/>
            <person name="Pelletier E."/>
            <person name="Niang G."/>
            <person name="Scheremetjew M."/>
            <person name="Finn R."/>
            <person name="Kale V."/>
            <person name="Holt S."/>
            <person name="Cochrane G."/>
            <person name="Meng A."/>
            <person name="Brown T."/>
            <person name="Cohen L."/>
        </authorList>
    </citation>
    <scope>NUCLEOTIDE SEQUENCE</scope>
    <source>
        <strain evidence="4">CCMP147</strain>
    </source>
</reference>
<organism evidence="4">
    <name type="scientific">Pseudictyota dubia</name>
    <dbReference type="NCBI Taxonomy" id="2749911"/>
    <lineage>
        <taxon>Eukaryota</taxon>
        <taxon>Sar</taxon>
        <taxon>Stramenopiles</taxon>
        <taxon>Ochrophyta</taxon>
        <taxon>Bacillariophyta</taxon>
        <taxon>Mediophyceae</taxon>
        <taxon>Biddulphiophycidae</taxon>
        <taxon>Eupodiscales</taxon>
        <taxon>Odontellaceae</taxon>
        <taxon>Pseudictyota</taxon>
    </lineage>
</organism>
<sequence>MCKSVSKEDFKGSSTPSTTKATTSRNWPKIAFVLVSVFVAAIAVLLPIIISEDSDGWTRKYTSPGPIFKASDIGDMTGKVAIVTGSNTGIGYHTALELVRNGADVIVAARSPAKGEAAVAAILEEVQADENAGSAVYMPLDLSSLKSVKKFADDFLKLKKPLHILVNNAGVMKSPGAQYVGQNFTYGFETTVDGFESHIGINHIGHFYLTQLLTKKLEDSAPSRVVALSSSAESGSYPEGMRFDLWKPSGGERDEDYEDGMAYGQSKLAAILFARELAERLEGTGVTAYSCHPGIITTELGRYMGKKMTDDATEGGILARLALYLGGGIFTMANFKPEDGALTQLQLSTADPAALTNGAYYRPIGRMVQPRHAQGTNSTLQKELWTKTEKAVKGGSLL</sequence>
<dbReference type="PANTHER" id="PTHR43157:SF31">
    <property type="entry name" value="PHOSPHATIDYLINOSITOL-GLYCAN BIOSYNTHESIS CLASS F PROTEIN"/>
    <property type="match status" value="1"/>
</dbReference>
<gene>
    <name evidence="4" type="ORF">TDUB1175_LOCUS25143</name>
</gene>
<dbReference type="PANTHER" id="PTHR43157">
    <property type="entry name" value="PHOSPHATIDYLINOSITOL-GLYCAN BIOSYNTHESIS CLASS F PROTEIN-RELATED"/>
    <property type="match status" value="1"/>
</dbReference>
<keyword evidence="1" id="KW-0560">Oxidoreductase</keyword>
<name>A0A7R9WJQ3_9STRA</name>
<keyword evidence="3" id="KW-0472">Membrane</keyword>
<protein>
    <submittedName>
        <fullName evidence="4">Uncharacterized protein</fullName>
    </submittedName>
</protein>
<dbReference type="EMBL" id="HBED01049828">
    <property type="protein sequence ID" value="CAD8326723.1"/>
    <property type="molecule type" value="Transcribed_RNA"/>
</dbReference>
<feature type="region of interest" description="Disordered" evidence="2">
    <location>
        <begin position="1"/>
        <end position="22"/>
    </location>
</feature>
<keyword evidence="3" id="KW-1133">Transmembrane helix</keyword>
<dbReference type="PRINTS" id="PR00081">
    <property type="entry name" value="GDHRDH"/>
</dbReference>